<comment type="caution">
    <text evidence="2">The sequence shown here is derived from an EMBL/GenBank/DDBJ whole genome shotgun (WGS) entry which is preliminary data.</text>
</comment>
<dbReference type="AlphaFoldDB" id="A0A967B0A4"/>
<proteinExistence type="predicted"/>
<feature type="compositionally biased region" description="Acidic residues" evidence="1">
    <location>
        <begin position="131"/>
        <end position="140"/>
    </location>
</feature>
<sequence>MPSQPPPGDDPAASAASVADEARKLVESLTRWAGAEASAATQQAEAPPPQSAAEGCCSGPLTERVCGICPVCRVAGFVDALSPEIIDRMADFVGMAAASLHALANDRRGPSPEQTKGSDAGTRHTTSVPVDGDEDDDSAQ</sequence>
<evidence type="ECO:0000256" key="1">
    <source>
        <dbReference type="SAM" id="MobiDB-lite"/>
    </source>
</evidence>
<feature type="region of interest" description="Disordered" evidence="1">
    <location>
        <begin position="34"/>
        <end position="55"/>
    </location>
</feature>
<feature type="compositionally biased region" description="Polar residues" evidence="1">
    <location>
        <begin position="112"/>
        <end position="128"/>
    </location>
</feature>
<dbReference type="EMBL" id="JAAOIV010000006">
    <property type="protein sequence ID" value="NHN55943.1"/>
    <property type="molecule type" value="Genomic_DNA"/>
</dbReference>
<gene>
    <name evidence="2" type="ORF">G9U51_09165</name>
</gene>
<organism evidence="2 3">
    <name type="scientific">Metallococcus carri</name>
    <dbReference type="NCBI Taxonomy" id="1656884"/>
    <lineage>
        <taxon>Bacteria</taxon>
        <taxon>Bacillati</taxon>
        <taxon>Actinomycetota</taxon>
        <taxon>Actinomycetes</taxon>
        <taxon>Micrococcales</taxon>
        <taxon>Dermacoccaceae</taxon>
        <taxon>Metallococcus</taxon>
    </lineage>
</organism>
<feature type="region of interest" description="Disordered" evidence="1">
    <location>
        <begin position="1"/>
        <end position="20"/>
    </location>
</feature>
<dbReference type="RefSeq" id="WP_166196251.1">
    <property type="nucleotide sequence ID" value="NZ_JAAOIV010000006.1"/>
</dbReference>
<accession>A0A967B0A4</accession>
<dbReference type="Proteomes" id="UP000744769">
    <property type="component" value="Unassembled WGS sequence"/>
</dbReference>
<reference evidence="2" key="1">
    <citation type="submission" date="2020-03" db="EMBL/GenBank/DDBJ databases">
        <title>Draft sequencing of Calidifontibacter sp. DB0510.</title>
        <authorList>
            <person name="Kim D.-U."/>
        </authorList>
    </citation>
    <scope>NUCLEOTIDE SEQUENCE</scope>
    <source>
        <strain evidence="2">DB0510</strain>
    </source>
</reference>
<evidence type="ECO:0000313" key="2">
    <source>
        <dbReference type="EMBL" id="NHN55943.1"/>
    </source>
</evidence>
<feature type="compositionally biased region" description="Low complexity" evidence="1">
    <location>
        <begin position="10"/>
        <end position="19"/>
    </location>
</feature>
<feature type="region of interest" description="Disordered" evidence="1">
    <location>
        <begin position="103"/>
        <end position="140"/>
    </location>
</feature>
<name>A0A967B0A4_9MICO</name>
<evidence type="ECO:0000313" key="3">
    <source>
        <dbReference type="Proteomes" id="UP000744769"/>
    </source>
</evidence>
<protein>
    <submittedName>
        <fullName evidence="2">Uncharacterized protein</fullName>
    </submittedName>
</protein>
<keyword evidence="3" id="KW-1185">Reference proteome</keyword>